<proteinExistence type="inferred from homology"/>
<evidence type="ECO:0000256" key="3">
    <source>
        <dbReference type="ARBA" id="ARBA00023027"/>
    </source>
</evidence>
<dbReference type="PANTHER" id="PTHR42986:SF1">
    <property type="entry name" value="BENZALDEHYDE DEHYDROGENASE YFMT"/>
    <property type="match status" value="1"/>
</dbReference>
<dbReference type="Proteomes" id="UP001501729">
    <property type="component" value="Unassembled WGS sequence"/>
</dbReference>
<dbReference type="FunFam" id="3.40.309.10:FF:000009">
    <property type="entry name" value="Aldehyde dehydrogenase A"/>
    <property type="match status" value="1"/>
</dbReference>
<dbReference type="InterPro" id="IPR016161">
    <property type="entry name" value="Ald_DH/histidinol_DH"/>
</dbReference>
<sequence length="459" mass="48745">MENSATRGEIATVPAGNPDDVNEAFEAAVAAHSRWAATAPQARAEVIQKAMHLIGEHEEELGDILVREGGSTQMKAHIELDMLSPGMMAEAASFPTRAQGTMANSTIPGRDNEVHRNPVGVVGIITPWNVPFHLSMRAVAPVIALGNAVVLKPAPETPIGGGLAIARLFEEAGLQPGVLNVVPGHGQDAGDAVASHPNADVVSFTGSSEVGKLVAQNAGENLALPALELGGNNPYVVLEDADFDLAVDAAVFGSFFHQGQICISINRHLVHDSLYDEYVERLAERAEELTVGDPAEGSDVGPIINESQRDAMVEYVEASVEAGADVVAGGNHEDLFVEPTVLANVTNDMAVSCNEHFGPIAPVIPFTDDDEAIELANDTEYGLTASVLSTDLAWAKAVADQIEAGMVHINDQPINDEPHVPFGGVKSSGLGRYNGEAILREFTEERWVSVQRERREYPI</sequence>
<dbReference type="InterPro" id="IPR016162">
    <property type="entry name" value="Ald_DH_N"/>
</dbReference>
<dbReference type="InterPro" id="IPR029510">
    <property type="entry name" value="Ald_DH_CS_GLU"/>
</dbReference>
<evidence type="ECO:0000313" key="7">
    <source>
        <dbReference type="EMBL" id="GAA5060835.1"/>
    </source>
</evidence>
<keyword evidence="8" id="KW-1185">Reference proteome</keyword>
<gene>
    <name evidence="7" type="ORF">GCM10025751_46410</name>
</gene>
<evidence type="ECO:0000256" key="2">
    <source>
        <dbReference type="ARBA" id="ARBA00023002"/>
    </source>
</evidence>
<dbReference type="CDD" id="cd07104">
    <property type="entry name" value="ALDH_BenzADH-like"/>
    <property type="match status" value="1"/>
</dbReference>
<comment type="caution">
    <text evidence="7">The sequence shown here is derived from an EMBL/GenBank/DDBJ whole genome shotgun (WGS) entry which is preliminary data.</text>
</comment>
<evidence type="ECO:0000256" key="1">
    <source>
        <dbReference type="ARBA" id="ARBA00009986"/>
    </source>
</evidence>
<keyword evidence="3" id="KW-0520">NAD</keyword>
<evidence type="ECO:0000256" key="4">
    <source>
        <dbReference type="PROSITE-ProRule" id="PRU10007"/>
    </source>
</evidence>
<protein>
    <submittedName>
        <fullName evidence="7">Aldehyde dehydrogenase family protein</fullName>
    </submittedName>
</protein>
<dbReference type="Gene3D" id="3.40.605.10">
    <property type="entry name" value="Aldehyde Dehydrogenase, Chain A, domain 1"/>
    <property type="match status" value="1"/>
</dbReference>
<evidence type="ECO:0000313" key="8">
    <source>
        <dbReference type="Proteomes" id="UP001501729"/>
    </source>
</evidence>
<dbReference type="EMBL" id="BAABKX010000019">
    <property type="protein sequence ID" value="GAA5060835.1"/>
    <property type="molecule type" value="Genomic_DNA"/>
</dbReference>
<dbReference type="Pfam" id="PF00171">
    <property type="entry name" value="Aldedh"/>
    <property type="match status" value="1"/>
</dbReference>
<dbReference type="GO" id="GO:0016620">
    <property type="term" value="F:oxidoreductase activity, acting on the aldehyde or oxo group of donors, NAD or NADP as acceptor"/>
    <property type="evidence" value="ECO:0007669"/>
    <property type="project" value="InterPro"/>
</dbReference>
<dbReference type="PROSITE" id="PS00687">
    <property type="entry name" value="ALDEHYDE_DEHYDR_GLU"/>
    <property type="match status" value="1"/>
</dbReference>
<keyword evidence="2 5" id="KW-0560">Oxidoreductase</keyword>
<evidence type="ECO:0000259" key="6">
    <source>
        <dbReference type="Pfam" id="PF00171"/>
    </source>
</evidence>
<accession>A0AAV3UPG7</accession>
<reference evidence="7 8" key="1">
    <citation type="journal article" date="2019" name="Int. J. Syst. Evol. Microbiol.">
        <title>The Global Catalogue of Microorganisms (GCM) 10K type strain sequencing project: providing services to taxonomists for standard genome sequencing and annotation.</title>
        <authorList>
            <consortium name="The Broad Institute Genomics Platform"/>
            <consortium name="The Broad Institute Genome Sequencing Center for Infectious Disease"/>
            <person name="Wu L."/>
            <person name="Ma J."/>
        </authorList>
    </citation>
    <scope>NUCLEOTIDE SEQUENCE [LARGE SCALE GENOMIC DNA]</scope>
    <source>
        <strain evidence="7 8">JCM 17504</strain>
    </source>
</reference>
<dbReference type="InterPro" id="IPR016163">
    <property type="entry name" value="Ald_DH_C"/>
</dbReference>
<dbReference type="Gene3D" id="3.40.309.10">
    <property type="entry name" value="Aldehyde Dehydrogenase, Chain A, domain 2"/>
    <property type="match status" value="1"/>
</dbReference>
<dbReference type="AlphaFoldDB" id="A0AAV3UPG7"/>
<name>A0AAV3UPG7_9EURY</name>
<comment type="similarity">
    <text evidence="1 5">Belongs to the aldehyde dehydrogenase family.</text>
</comment>
<feature type="domain" description="Aldehyde dehydrogenase" evidence="6">
    <location>
        <begin position="3"/>
        <end position="448"/>
    </location>
</feature>
<organism evidence="7 8">
    <name type="scientific">Haladaptatus pallidirubidus</name>
    <dbReference type="NCBI Taxonomy" id="1008152"/>
    <lineage>
        <taxon>Archaea</taxon>
        <taxon>Methanobacteriati</taxon>
        <taxon>Methanobacteriota</taxon>
        <taxon>Stenosarchaea group</taxon>
        <taxon>Halobacteria</taxon>
        <taxon>Halobacteriales</taxon>
        <taxon>Haladaptataceae</taxon>
        <taxon>Haladaptatus</taxon>
    </lineage>
</organism>
<dbReference type="InterPro" id="IPR015590">
    <property type="entry name" value="Aldehyde_DH_dom"/>
</dbReference>
<dbReference type="PANTHER" id="PTHR42986">
    <property type="entry name" value="BENZALDEHYDE DEHYDROGENASE YFMT"/>
    <property type="match status" value="1"/>
</dbReference>
<feature type="active site" evidence="4">
    <location>
        <position position="228"/>
    </location>
</feature>
<evidence type="ECO:0000256" key="5">
    <source>
        <dbReference type="RuleBase" id="RU003345"/>
    </source>
</evidence>
<dbReference type="SUPFAM" id="SSF53720">
    <property type="entry name" value="ALDH-like"/>
    <property type="match status" value="1"/>
</dbReference>